<organism evidence="2 3">
    <name type="scientific">Thermoclostridium stercorarium subsp. leptospartum DSM 9219</name>
    <dbReference type="NCBI Taxonomy" id="1346611"/>
    <lineage>
        <taxon>Bacteria</taxon>
        <taxon>Bacillati</taxon>
        <taxon>Bacillota</taxon>
        <taxon>Clostridia</taxon>
        <taxon>Eubacteriales</taxon>
        <taxon>Oscillospiraceae</taxon>
        <taxon>Thermoclostridium</taxon>
    </lineage>
</organism>
<protein>
    <submittedName>
        <fullName evidence="2">Flavodoxin</fullName>
    </submittedName>
</protein>
<evidence type="ECO:0000313" key="2">
    <source>
        <dbReference type="EMBL" id="ANX02642.1"/>
    </source>
</evidence>
<proteinExistence type="predicted"/>
<sequence length="144" mass="16183">MKVAIAYYSQHHGNTKKLLDAVKKLGDIKLINVAECKEADLSAYDVIGFASGIYFGKFARKVIEFSRRNLPDKRRVFLIYTYGVKGNYTKEMRKIIAEKSCVLLGDYGCRGFDTFGPFKLLGGIAKGHPDEADIKSLPDYQFVS</sequence>
<dbReference type="InterPro" id="IPR029039">
    <property type="entry name" value="Flavoprotein-like_sf"/>
</dbReference>
<accession>A0A1B1YPJ4</accession>
<dbReference type="GO" id="GO:0070819">
    <property type="term" value="F:menaquinone-dependent protoporphyrinogen oxidase activity"/>
    <property type="evidence" value="ECO:0007669"/>
    <property type="project" value="TreeGrafter"/>
</dbReference>
<evidence type="ECO:0000313" key="3">
    <source>
        <dbReference type="Proteomes" id="UP000092931"/>
    </source>
</evidence>
<name>A0A1B1YPJ4_THEST</name>
<reference evidence="2 3" key="1">
    <citation type="submission" date="2016-02" db="EMBL/GenBank/DDBJ databases">
        <title>Comparison of Clostridium stercorarium subspecies using comparative genomics and transcriptomics.</title>
        <authorList>
            <person name="Schellenberg J."/>
            <person name="Thallinger G."/>
            <person name="Levin D.B."/>
            <person name="Zhang X."/>
            <person name="Alvare G."/>
            <person name="Fristensky B."/>
            <person name="Sparling R."/>
        </authorList>
    </citation>
    <scope>NUCLEOTIDE SEQUENCE [LARGE SCALE GENOMIC DNA]</scope>
    <source>
        <strain evidence="2 3">DSM 9219</strain>
    </source>
</reference>
<dbReference type="GO" id="GO:0006783">
    <property type="term" value="P:heme biosynthetic process"/>
    <property type="evidence" value="ECO:0007669"/>
    <property type="project" value="TreeGrafter"/>
</dbReference>
<dbReference type="Gene3D" id="3.40.50.360">
    <property type="match status" value="1"/>
</dbReference>
<dbReference type="PANTHER" id="PTHR38030">
    <property type="entry name" value="PROTOPORPHYRINOGEN IX DEHYDROGENASE [MENAQUINONE]"/>
    <property type="match status" value="1"/>
</dbReference>
<dbReference type="RefSeq" id="WP_065821184.1">
    <property type="nucleotide sequence ID" value="NZ_CP014673.1"/>
</dbReference>
<dbReference type="InterPro" id="IPR026816">
    <property type="entry name" value="Flavodoxin_dom"/>
</dbReference>
<dbReference type="InterPro" id="IPR052200">
    <property type="entry name" value="Protoporphyrinogen_IX_DH"/>
</dbReference>
<dbReference type="AlphaFoldDB" id="A0A1B1YPJ4"/>
<dbReference type="EMBL" id="CP014673">
    <property type="protein sequence ID" value="ANX02642.1"/>
    <property type="molecule type" value="Genomic_DNA"/>
</dbReference>
<dbReference type="Pfam" id="PF12724">
    <property type="entry name" value="Flavodoxin_5"/>
    <property type="match status" value="1"/>
</dbReference>
<gene>
    <name evidence="2" type="ORF">CSTERLE_05570</name>
</gene>
<dbReference type="PANTHER" id="PTHR38030:SF2">
    <property type="entry name" value="PROTOPORPHYRINOGEN IX DEHYDROGENASE [QUINONE]"/>
    <property type="match status" value="1"/>
</dbReference>
<evidence type="ECO:0000259" key="1">
    <source>
        <dbReference type="Pfam" id="PF12724"/>
    </source>
</evidence>
<feature type="domain" description="Flavodoxin" evidence="1">
    <location>
        <begin position="7"/>
        <end position="95"/>
    </location>
</feature>
<dbReference type="SUPFAM" id="SSF52218">
    <property type="entry name" value="Flavoproteins"/>
    <property type="match status" value="1"/>
</dbReference>
<dbReference type="GO" id="GO:0010181">
    <property type="term" value="F:FMN binding"/>
    <property type="evidence" value="ECO:0007669"/>
    <property type="project" value="TreeGrafter"/>
</dbReference>
<dbReference type="Proteomes" id="UP000092931">
    <property type="component" value="Chromosome"/>
</dbReference>